<dbReference type="RefSeq" id="WP_204962485.1">
    <property type="nucleotide sequence ID" value="NZ_BAAAUR010000002.1"/>
</dbReference>
<sequence>MSDAPQPKAFISHATEDKDRFVIRFATELRTRGVDAWVDEWEIRAGDSLVDRVFAHGIDRANVFIVVLSEVSITKPWVREELDAGMMRRIGVGAKAIPVLLDEVSVPAALQHLRYVSVPRLGFEGAVDDVLASVFGHPVAPPLGAVPGYSRRLPQLVPDPTDDAVFAAIVDLALETGNTLPNAQQLLAHLPGQSLTVELVEEAIGSLREQRIVETESTFGGEFVKGVRPRHWLRAVAARGTNVDALHDQLLVHLVNHSDTSGFDAVDAPTLEALLEVLHTEGLIERPQFSLGGSAWVRATVAGQRRARQI</sequence>
<dbReference type="Gene3D" id="3.40.50.10140">
    <property type="entry name" value="Toll/interleukin-1 receptor homology (TIR) domain"/>
    <property type="match status" value="1"/>
</dbReference>
<organism evidence="2 3">
    <name type="scientific">Microbacterium dextranolyticum</name>
    <dbReference type="NCBI Taxonomy" id="36806"/>
    <lineage>
        <taxon>Bacteria</taxon>
        <taxon>Bacillati</taxon>
        <taxon>Actinomycetota</taxon>
        <taxon>Actinomycetes</taxon>
        <taxon>Micrococcales</taxon>
        <taxon>Microbacteriaceae</taxon>
        <taxon>Microbacterium</taxon>
    </lineage>
</organism>
<dbReference type="EMBL" id="BSER01000001">
    <property type="protein sequence ID" value="GLJ93942.1"/>
    <property type="molecule type" value="Genomic_DNA"/>
</dbReference>
<dbReference type="InterPro" id="IPR000157">
    <property type="entry name" value="TIR_dom"/>
</dbReference>
<protein>
    <recommendedName>
        <fullName evidence="1">TIR domain-containing protein</fullName>
    </recommendedName>
</protein>
<proteinExistence type="predicted"/>
<reference evidence="2" key="2">
    <citation type="submission" date="2023-01" db="EMBL/GenBank/DDBJ databases">
        <authorList>
            <person name="Sun Q."/>
            <person name="Evtushenko L."/>
        </authorList>
    </citation>
    <scope>NUCLEOTIDE SEQUENCE</scope>
    <source>
        <strain evidence="2">VKM Ac-1940</strain>
    </source>
</reference>
<gene>
    <name evidence="2" type="ORF">GCM10017591_00030</name>
</gene>
<dbReference type="SUPFAM" id="SSF52200">
    <property type="entry name" value="Toll/Interleukin receptor TIR domain"/>
    <property type="match status" value="1"/>
</dbReference>
<dbReference type="InterPro" id="IPR035897">
    <property type="entry name" value="Toll_tir_struct_dom_sf"/>
</dbReference>
<dbReference type="Proteomes" id="UP001142291">
    <property type="component" value="Unassembled WGS sequence"/>
</dbReference>
<feature type="domain" description="TIR" evidence="1">
    <location>
        <begin position="5"/>
        <end position="134"/>
    </location>
</feature>
<dbReference type="AlphaFoldDB" id="A0A9W6HJG7"/>
<comment type="caution">
    <text evidence="2">The sequence shown here is derived from an EMBL/GenBank/DDBJ whole genome shotgun (WGS) entry which is preliminary data.</text>
</comment>
<dbReference type="GO" id="GO:0007165">
    <property type="term" value="P:signal transduction"/>
    <property type="evidence" value="ECO:0007669"/>
    <property type="project" value="InterPro"/>
</dbReference>
<accession>A0A9W6HJG7</accession>
<name>A0A9W6HJG7_9MICO</name>
<reference evidence="2" key="1">
    <citation type="journal article" date="2014" name="Int. J. Syst. Evol. Microbiol.">
        <title>Complete genome sequence of Corynebacterium casei LMG S-19264T (=DSM 44701T), isolated from a smear-ripened cheese.</title>
        <authorList>
            <consortium name="US DOE Joint Genome Institute (JGI-PGF)"/>
            <person name="Walter F."/>
            <person name="Albersmeier A."/>
            <person name="Kalinowski J."/>
            <person name="Ruckert C."/>
        </authorList>
    </citation>
    <scope>NUCLEOTIDE SEQUENCE</scope>
    <source>
        <strain evidence="2">VKM Ac-1940</strain>
    </source>
</reference>
<keyword evidence="3" id="KW-1185">Reference proteome</keyword>
<evidence type="ECO:0000313" key="3">
    <source>
        <dbReference type="Proteomes" id="UP001142291"/>
    </source>
</evidence>
<dbReference type="Pfam" id="PF13676">
    <property type="entry name" value="TIR_2"/>
    <property type="match status" value="1"/>
</dbReference>
<evidence type="ECO:0000259" key="1">
    <source>
        <dbReference type="PROSITE" id="PS50104"/>
    </source>
</evidence>
<dbReference type="PROSITE" id="PS50104">
    <property type="entry name" value="TIR"/>
    <property type="match status" value="1"/>
</dbReference>
<dbReference type="SMART" id="SM00255">
    <property type="entry name" value="TIR"/>
    <property type="match status" value="1"/>
</dbReference>
<evidence type="ECO:0000313" key="2">
    <source>
        <dbReference type="EMBL" id="GLJ93942.1"/>
    </source>
</evidence>